<evidence type="ECO:0000313" key="3">
    <source>
        <dbReference type="Proteomes" id="UP000009026"/>
    </source>
</evidence>
<name>A0A0H4XAD7_9BACT</name>
<reference evidence="2 3" key="1">
    <citation type="journal article" date="2016" name="PLoS ONE">
        <title>Complete Genome Sequence and Comparative Genomics of a Novel Myxobacterium Myxococcus hansupus.</title>
        <authorList>
            <person name="Sharma G."/>
            <person name="Narwani T."/>
            <person name="Subramanian S."/>
        </authorList>
    </citation>
    <scope>NUCLEOTIDE SEQUENCE [LARGE SCALE GENOMIC DNA]</scope>
    <source>
        <strain evidence="3">mixupus</strain>
    </source>
</reference>
<dbReference type="STRING" id="1297742.A176_007522"/>
<sequence>MPPPSSQGRRAQILSWRQSSGPLPYGLQVLAQQVRATVFRHVSQWLVRDHAWLRHRTPPTAHGPALSNRHVGLDSGCRRATGTRRLVLRTFPMRSPSQVVCPGVESAGRLTHGVAPSARVTPRRPRDCAWATPSLGSSQLPACSQPVSPAGPNSASELPASHSLVWSSRENICAQLISLLKATPPEHIDQRRRIIWMLGSFGGAEQLPLFRALLLDPNEDFDVRDLAQRAGARHGLQLSARELVQLDAEHIGLRFSLVNLLSFVRLAAFSPDLEAALLQLESGRRGRLLIMQRRVQSAPQSPERTQAQRASVARLDRHPFRFPSPEQVVVAQPHALAEWLFERWYHSDRHTIHEKVDPYERLNLGVALAWKERPEAWHLLTEWCQDMSAEELERDLIRVDWGVSRDELARITRTHPALHRRAAEALLLPLPDLIAHWGEEKLLHRLERVVRAESVACKVRYDLVEPPRHSPGPMNCCFNGTWPGAECCTHSCVTPMWPRRFGATCSNTCRTMTAPPPSVGRVSRSDIPATNRSLAPSSSMPRSTRPRPKTARCSCARCEIRTRGFEASPSKVCSRSGSLARRGSTGSSPWPTSPIPRSASPPPRAWSSKASANG</sequence>
<evidence type="ECO:0000256" key="1">
    <source>
        <dbReference type="SAM" id="MobiDB-lite"/>
    </source>
</evidence>
<feature type="region of interest" description="Disordered" evidence="1">
    <location>
        <begin position="512"/>
        <end position="549"/>
    </location>
</feature>
<protein>
    <submittedName>
        <fullName evidence="2">Uncharacterized protein</fullName>
    </submittedName>
</protein>
<dbReference type="KEGG" id="mym:A176_007522"/>
<proteinExistence type="predicted"/>
<dbReference type="EMBL" id="CP012109">
    <property type="protein sequence ID" value="AKQ70610.1"/>
    <property type="molecule type" value="Genomic_DNA"/>
</dbReference>
<feature type="compositionally biased region" description="Low complexity" evidence="1">
    <location>
        <begin position="605"/>
        <end position="614"/>
    </location>
</feature>
<keyword evidence="3" id="KW-1185">Reference proteome</keyword>
<feature type="region of interest" description="Disordered" evidence="1">
    <location>
        <begin position="565"/>
        <end position="614"/>
    </location>
</feature>
<evidence type="ECO:0000313" key="2">
    <source>
        <dbReference type="EMBL" id="AKQ70610.1"/>
    </source>
</evidence>
<dbReference type="Proteomes" id="UP000009026">
    <property type="component" value="Chromosome"/>
</dbReference>
<accession>A0A0H4XAD7</accession>
<feature type="compositionally biased region" description="Pro residues" evidence="1">
    <location>
        <begin position="591"/>
        <end position="604"/>
    </location>
</feature>
<gene>
    <name evidence="2" type="ORF">A176_007522</name>
</gene>
<dbReference type="AlphaFoldDB" id="A0A0H4XAD7"/>
<dbReference type="PATRIC" id="fig|1297742.4.peg.7652"/>
<organism evidence="2 3">
    <name type="scientific">Pseudomyxococcus hansupus</name>
    <dbReference type="NCBI Taxonomy" id="1297742"/>
    <lineage>
        <taxon>Bacteria</taxon>
        <taxon>Pseudomonadati</taxon>
        <taxon>Myxococcota</taxon>
        <taxon>Myxococcia</taxon>
        <taxon>Myxococcales</taxon>
        <taxon>Cystobacterineae</taxon>
        <taxon>Myxococcaceae</taxon>
        <taxon>Pseudomyxococcus</taxon>
    </lineage>
</organism>